<dbReference type="EMBL" id="CM023481">
    <property type="protein sequence ID" value="KAH6947993.1"/>
    <property type="molecule type" value="Genomic_DNA"/>
</dbReference>
<keyword evidence="2" id="KW-1185">Reference proteome</keyword>
<evidence type="ECO:0000313" key="1">
    <source>
        <dbReference type="EMBL" id="KAH6947993.1"/>
    </source>
</evidence>
<sequence>MWRTPPRKRERRKKMEREIELRKLEAKFRTPVCEFVKNSVRRITRNFLFGARGATTNPRGVGLLSRGGTWIIVRRCTPTLRRTVDPESTPLPELGLTRITLGPYYRPSPDPRCTNRGLRRHSLLCPRWAECWVWQECARKRQSAERALSRDHEAAAAAGGIRQCHEDSVELRCRWLIKRQPRPRVGRDHHARIRPVGVVVVLSVPLPPCVASEHAL</sequence>
<reference evidence="1" key="1">
    <citation type="submission" date="2020-05" db="EMBL/GenBank/DDBJ databases">
        <title>Large-scale comparative analyses of tick genomes elucidate their genetic diversity and vector capacities.</title>
        <authorList>
            <person name="Jia N."/>
            <person name="Wang J."/>
            <person name="Shi W."/>
            <person name="Du L."/>
            <person name="Sun Y."/>
            <person name="Zhan W."/>
            <person name="Jiang J."/>
            <person name="Wang Q."/>
            <person name="Zhang B."/>
            <person name="Ji P."/>
            <person name="Sakyi L.B."/>
            <person name="Cui X."/>
            <person name="Yuan T."/>
            <person name="Jiang B."/>
            <person name="Yang W."/>
            <person name="Lam T.T.-Y."/>
            <person name="Chang Q."/>
            <person name="Ding S."/>
            <person name="Wang X."/>
            <person name="Zhu J."/>
            <person name="Ruan X."/>
            <person name="Zhao L."/>
            <person name="Wei J."/>
            <person name="Que T."/>
            <person name="Du C."/>
            <person name="Cheng J."/>
            <person name="Dai P."/>
            <person name="Han X."/>
            <person name="Huang E."/>
            <person name="Gao Y."/>
            <person name="Liu J."/>
            <person name="Shao H."/>
            <person name="Ye R."/>
            <person name="Li L."/>
            <person name="Wei W."/>
            <person name="Wang X."/>
            <person name="Wang C."/>
            <person name="Yang T."/>
            <person name="Huo Q."/>
            <person name="Li W."/>
            <person name="Guo W."/>
            <person name="Chen H."/>
            <person name="Zhou L."/>
            <person name="Ni X."/>
            <person name="Tian J."/>
            <person name="Zhou Y."/>
            <person name="Sheng Y."/>
            <person name="Liu T."/>
            <person name="Pan Y."/>
            <person name="Xia L."/>
            <person name="Li J."/>
            <person name="Zhao F."/>
            <person name="Cao W."/>
        </authorList>
    </citation>
    <scope>NUCLEOTIDE SEQUENCE</scope>
    <source>
        <strain evidence="1">Hyas-2018</strain>
    </source>
</reference>
<comment type="caution">
    <text evidence="1">The sequence shown here is derived from an EMBL/GenBank/DDBJ whole genome shotgun (WGS) entry which is preliminary data.</text>
</comment>
<accession>A0ACB7TLY4</accession>
<gene>
    <name evidence="1" type="ORF">HPB50_022406</name>
</gene>
<organism evidence="1 2">
    <name type="scientific">Hyalomma asiaticum</name>
    <name type="common">Tick</name>
    <dbReference type="NCBI Taxonomy" id="266040"/>
    <lineage>
        <taxon>Eukaryota</taxon>
        <taxon>Metazoa</taxon>
        <taxon>Ecdysozoa</taxon>
        <taxon>Arthropoda</taxon>
        <taxon>Chelicerata</taxon>
        <taxon>Arachnida</taxon>
        <taxon>Acari</taxon>
        <taxon>Parasitiformes</taxon>
        <taxon>Ixodida</taxon>
        <taxon>Ixodoidea</taxon>
        <taxon>Ixodidae</taxon>
        <taxon>Hyalomminae</taxon>
        <taxon>Hyalomma</taxon>
    </lineage>
</organism>
<protein>
    <submittedName>
        <fullName evidence="1">Uncharacterized protein</fullName>
    </submittedName>
</protein>
<evidence type="ECO:0000313" key="2">
    <source>
        <dbReference type="Proteomes" id="UP000821845"/>
    </source>
</evidence>
<proteinExistence type="predicted"/>
<name>A0ACB7TLY4_HYAAI</name>
<dbReference type="Proteomes" id="UP000821845">
    <property type="component" value="Chromosome 1"/>
</dbReference>